<dbReference type="PROSITE" id="PS51330">
    <property type="entry name" value="DHFR_2"/>
    <property type="match status" value="1"/>
</dbReference>
<evidence type="ECO:0000256" key="9">
    <source>
        <dbReference type="RuleBase" id="RU004474"/>
    </source>
</evidence>
<dbReference type="InterPro" id="IPR001796">
    <property type="entry name" value="DHFR_dom"/>
</dbReference>
<dbReference type="PRINTS" id="PR00070">
    <property type="entry name" value="DHFR"/>
</dbReference>
<dbReference type="PIRSF" id="PIRSF000194">
    <property type="entry name" value="DHFR"/>
    <property type="match status" value="1"/>
</dbReference>
<dbReference type="SUPFAM" id="SSF53597">
    <property type="entry name" value="Dihydrofolate reductase-like"/>
    <property type="match status" value="1"/>
</dbReference>
<dbReference type="EC" id="1.5.1.3" evidence="3 8"/>
<dbReference type="Gene3D" id="3.40.430.10">
    <property type="entry name" value="Dihydrofolate Reductase, subunit A"/>
    <property type="match status" value="1"/>
</dbReference>
<keyword evidence="5 8" id="KW-0521">NADP</keyword>
<dbReference type="Pfam" id="PF00186">
    <property type="entry name" value="DHFR_1"/>
    <property type="match status" value="1"/>
</dbReference>
<evidence type="ECO:0000256" key="3">
    <source>
        <dbReference type="ARBA" id="ARBA00012856"/>
    </source>
</evidence>
<accession>A0A1F5KUR7</accession>
<evidence type="ECO:0000256" key="6">
    <source>
        <dbReference type="ARBA" id="ARBA00023002"/>
    </source>
</evidence>
<dbReference type="PROSITE" id="PS00075">
    <property type="entry name" value="DHFR_1"/>
    <property type="match status" value="1"/>
</dbReference>
<feature type="domain" description="DHFR" evidence="10">
    <location>
        <begin position="1"/>
        <end position="160"/>
    </location>
</feature>
<comment type="catalytic activity">
    <reaction evidence="8">
        <text>(6S)-5,6,7,8-tetrahydrofolate + NADP(+) = 7,8-dihydrofolate + NADPH + H(+)</text>
        <dbReference type="Rhea" id="RHEA:15009"/>
        <dbReference type="ChEBI" id="CHEBI:15378"/>
        <dbReference type="ChEBI" id="CHEBI:57451"/>
        <dbReference type="ChEBI" id="CHEBI:57453"/>
        <dbReference type="ChEBI" id="CHEBI:57783"/>
        <dbReference type="ChEBI" id="CHEBI:58349"/>
        <dbReference type="EC" id="1.5.1.3"/>
    </reaction>
</comment>
<dbReference type="GO" id="GO:0046655">
    <property type="term" value="P:folic acid metabolic process"/>
    <property type="evidence" value="ECO:0007669"/>
    <property type="project" value="TreeGrafter"/>
</dbReference>
<dbReference type="GO" id="GO:0004146">
    <property type="term" value="F:dihydrofolate reductase activity"/>
    <property type="evidence" value="ECO:0007669"/>
    <property type="project" value="UniProtKB-EC"/>
</dbReference>
<dbReference type="PANTHER" id="PTHR48069:SF3">
    <property type="entry name" value="DIHYDROFOLATE REDUCTASE"/>
    <property type="match status" value="1"/>
</dbReference>
<organism evidence="11 12">
    <name type="scientific">Candidatus Daviesbacteria bacterium RIFCSPLOWO2_01_FULL_39_12</name>
    <dbReference type="NCBI Taxonomy" id="1797785"/>
    <lineage>
        <taxon>Bacteria</taxon>
        <taxon>Candidatus Daviesiibacteriota</taxon>
    </lineage>
</organism>
<dbReference type="GO" id="GO:0005829">
    <property type="term" value="C:cytosol"/>
    <property type="evidence" value="ECO:0007669"/>
    <property type="project" value="TreeGrafter"/>
</dbReference>
<reference evidence="11 12" key="1">
    <citation type="journal article" date="2016" name="Nat. Commun.">
        <title>Thousands of microbial genomes shed light on interconnected biogeochemical processes in an aquifer system.</title>
        <authorList>
            <person name="Anantharaman K."/>
            <person name="Brown C.T."/>
            <person name="Hug L.A."/>
            <person name="Sharon I."/>
            <person name="Castelle C.J."/>
            <person name="Probst A.J."/>
            <person name="Thomas B.C."/>
            <person name="Singh A."/>
            <person name="Wilkins M.J."/>
            <person name="Karaoz U."/>
            <person name="Brodie E.L."/>
            <person name="Williams K.H."/>
            <person name="Hubbard S.S."/>
            <person name="Banfield J.F."/>
        </authorList>
    </citation>
    <scope>NUCLEOTIDE SEQUENCE [LARGE SCALE GENOMIC DNA]</scope>
</reference>
<evidence type="ECO:0000313" key="12">
    <source>
        <dbReference type="Proteomes" id="UP000178565"/>
    </source>
</evidence>
<proteinExistence type="inferred from homology"/>
<evidence type="ECO:0000256" key="2">
    <source>
        <dbReference type="ARBA" id="ARBA00009539"/>
    </source>
</evidence>
<comment type="pathway">
    <text evidence="1 8">Cofactor biosynthesis; tetrahydrofolate biosynthesis; 5,6,7,8-tetrahydrofolate from 7,8-dihydrofolate: step 1/1.</text>
</comment>
<dbReference type="PANTHER" id="PTHR48069">
    <property type="entry name" value="DIHYDROFOLATE REDUCTASE"/>
    <property type="match status" value="1"/>
</dbReference>
<dbReference type="STRING" id="1797785.A3B45_03740"/>
<evidence type="ECO:0000256" key="1">
    <source>
        <dbReference type="ARBA" id="ARBA00004903"/>
    </source>
</evidence>
<dbReference type="InterPro" id="IPR017925">
    <property type="entry name" value="DHFR_CS"/>
</dbReference>
<dbReference type="Proteomes" id="UP000178565">
    <property type="component" value="Unassembled WGS sequence"/>
</dbReference>
<dbReference type="InterPro" id="IPR012259">
    <property type="entry name" value="DHFR"/>
</dbReference>
<comment type="similarity">
    <text evidence="2 8 9">Belongs to the dihydrofolate reductase family.</text>
</comment>
<dbReference type="GO" id="GO:0046654">
    <property type="term" value="P:tetrahydrofolate biosynthetic process"/>
    <property type="evidence" value="ECO:0007669"/>
    <property type="project" value="UniProtKB-UniPathway"/>
</dbReference>
<dbReference type="GO" id="GO:0046452">
    <property type="term" value="P:dihydrofolate metabolic process"/>
    <property type="evidence" value="ECO:0007669"/>
    <property type="project" value="TreeGrafter"/>
</dbReference>
<dbReference type="AlphaFoldDB" id="A0A1F5KUR7"/>
<dbReference type="CDD" id="cd00209">
    <property type="entry name" value="DHFR"/>
    <property type="match status" value="1"/>
</dbReference>
<evidence type="ECO:0000256" key="7">
    <source>
        <dbReference type="ARBA" id="ARBA00025067"/>
    </source>
</evidence>
<evidence type="ECO:0000256" key="4">
    <source>
        <dbReference type="ARBA" id="ARBA00022563"/>
    </source>
</evidence>
<evidence type="ECO:0000259" key="10">
    <source>
        <dbReference type="PROSITE" id="PS51330"/>
    </source>
</evidence>
<evidence type="ECO:0000256" key="5">
    <source>
        <dbReference type="ARBA" id="ARBA00022857"/>
    </source>
</evidence>
<gene>
    <name evidence="11" type="ORF">A3B45_03740</name>
</gene>
<comment type="function">
    <text evidence="7 8">Key enzyme in folate metabolism. Catalyzes an essential reaction for de novo glycine and purine synthesis, and for DNA precursor synthesis.</text>
</comment>
<evidence type="ECO:0000313" key="11">
    <source>
        <dbReference type="EMBL" id="OGE44361.1"/>
    </source>
</evidence>
<evidence type="ECO:0000256" key="8">
    <source>
        <dbReference type="PIRNR" id="PIRNR000194"/>
    </source>
</evidence>
<dbReference type="FunFam" id="3.40.430.10:FF:000001">
    <property type="entry name" value="Dihydrofolate reductase"/>
    <property type="match status" value="1"/>
</dbReference>
<comment type="caution">
    <text evidence="11">The sequence shown here is derived from an EMBL/GenBank/DDBJ whole genome shotgun (WGS) entry which is preliminary data.</text>
</comment>
<protein>
    <recommendedName>
        <fullName evidence="3 8">Dihydrofolate reductase</fullName>
        <ecNumber evidence="3 8">1.5.1.3</ecNumber>
    </recommendedName>
</protein>
<keyword evidence="4 8" id="KW-0554">One-carbon metabolism</keyword>
<sequence>MISIIVAVAGEKRVIGKKGALPWYIPAELKRFKEITMGHPIIMGRKTHESIGKALAGRTNIVITRDPSFTAKDTIVVHSLEEALRLAKNASGNDEIFVIGGGEIYKQALPLVDKLYLTYIDKAIEGDAFFPDYSEFKKVVSESDWQVHEGTRYKFLELER</sequence>
<keyword evidence="6 8" id="KW-0560">Oxidoreductase</keyword>
<dbReference type="GO" id="GO:0006730">
    <property type="term" value="P:one-carbon metabolic process"/>
    <property type="evidence" value="ECO:0007669"/>
    <property type="project" value="UniProtKB-KW"/>
</dbReference>
<dbReference type="InterPro" id="IPR024072">
    <property type="entry name" value="DHFR-like_dom_sf"/>
</dbReference>
<name>A0A1F5KUR7_9BACT</name>
<dbReference type="EMBL" id="MFDM01000003">
    <property type="protein sequence ID" value="OGE44361.1"/>
    <property type="molecule type" value="Genomic_DNA"/>
</dbReference>
<dbReference type="GO" id="GO:0070401">
    <property type="term" value="F:NADP+ binding"/>
    <property type="evidence" value="ECO:0007669"/>
    <property type="project" value="UniProtKB-ARBA"/>
</dbReference>
<dbReference type="UniPathway" id="UPA00077">
    <property type="reaction ID" value="UER00158"/>
</dbReference>